<accession>A0A811L4P3</accession>
<feature type="compositionally biased region" description="Acidic residues" evidence="1">
    <location>
        <begin position="126"/>
        <end position="178"/>
    </location>
</feature>
<evidence type="ECO:0000313" key="2">
    <source>
        <dbReference type="EMBL" id="CAD5222160.1"/>
    </source>
</evidence>
<sequence length="240" mass="27509">MSSENGTVLSVNQTENTESEARLTRSKASEGNVELKLKPLRMPLDELVNDEEDEDYNPNEEDEEAENEEDLTVNESMKEDDVNVSQLEAEASAPLRFDVAPEMLRTKTPEYVEFVQKVFKEKLDETNENEEDPDYNETVEEDNEIDVENDDEGEDQIEVDEDASGDEYADESQEEVDVSMEIPKEEVEELHNDALWTELGRLGKKTIGERDDWGKRRLGKSTIGETEKYYFSSMQMSKLG</sequence>
<evidence type="ECO:0000256" key="1">
    <source>
        <dbReference type="SAM" id="MobiDB-lite"/>
    </source>
</evidence>
<dbReference type="Proteomes" id="UP000659654">
    <property type="component" value="Unassembled WGS sequence"/>
</dbReference>
<dbReference type="OrthoDB" id="10634321at2759"/>
<feature type="compositionally biased region" description="Acidic residues" evidence="1">
    <location>
        <begin position="47"/>
        <end position="72"/>
    </location>
</feature>
<dbReference type="AlphaFoldDB" id="A0A811L4P3"/>
<name>A0A811L4P3_BURXY</name>
<comment type="caution">
    <text evidence="2">The sequence shown here is derived from an EMBL/GenBank/DDBJ whole genome shotgun (WGS) entry which is preliminary data.</text>
</comment>
<reference evidence="2" key="1">
    <citation type="submission" date="2020-09" db="EMBL/GenBank/DDBJ databases">
        <authorList>
            <person name="Kikuchi T."/>
        </authorList>
    </citation>
    <scope>NUCLEOTIDE SEQUENCE</scope>
    <source>
        <strain evidence="2">Ka4C1</strain>
    </source>
</reference>
<feature type="compositionally biased region" description="Polar residues" evidence="1">
    <location>
        <begin position="1"/>
        <end position="16"/>
    </location>
</feature>
<evidence type="ECO:0000313" key="3">
    <source>
        <dbReference type="Proteomes" id="UP000659654"/>
    </source>
</evidence>
<dbReference type="Proteomes" id="UP000582659">
    <property type="component" value="Unassembled WGS sequence"/>
</dbReference>
<gene>
    <name evidence="2" type="ORF">BXYJ_LOCUS7128</name>
</gene>
<proteinExistence type="predicted"/>
<dbReference type="EMBL" id="CAJFDI010000003">
    <property type="protein sequence ID" value="CAD5222160.1"/>
    <property type="molecule type" value="Genomic_DNA"/>
</dbReference>
<keyword evidence="3" id="KW-1185">Reference proteome</keyword>
<organism evidence="2 3">
    <name type="scientific">Bursaphelenchus xylophilus</name>
    <name type="common">Pinewood nematode worm</name>
    <name type="synonym">Aphelenchoides xylophilus</name>
    <dbReference type="NCBI Taxonomy" id="6326"/>
    <lineage>
        <taxon>Eukaryota</taxon>
        <taxon>Metazoa</taxon>
        <taxon>Ecdysozoa</taxon>
        <taxon>Nematoda</taxon>
        <taxon>Chromadorea</taxon>
        <taxon>Rhabditida</taxon>
        <taxon>Tylenchina</taxon>
        <taxon>Tylenchomorpha</taxon>
        <taxon>Aphelenchoidea</taxon>
        <taxon>Aphelenchoididae</taxon>
        <taxon>Bursaphelenchus</taxon>
    </lineage>
</organism>
<feature type="region of interest" description="Disordered" evidence="1">
    <location>
        <begin position="121"/>
        <end position="178"/>
    </location>
</feature>
<feature type="region of interest" description="Disordered" evidence="1">
    <location>
        <begin position="1"/>
        <end position="82"/>
    </location>
</feature>
<protein>
    <submittedName>
        <fullName evidence="2">(pine wood nematode) hypothetical protein</fullName>
    </submittedName>
</protein>
<dbReference type="EMBL" id="CAJFCV020000003">
    <property type="protein sequence ID" value="CAG9109278.1"/>
    <property type="molecule type" value="Genomic_DNA"/>
</dbReference>